<accession>A0AAU9V1E0</accession>
<organism evidence="1 2">
    <name type="scientific">Euphydryas editha</name>
    <name type="common">Edith's checkerspot</name>
    <dbReference type="NCBI Taxonomy" id="104508"/>
    <lineage>
        <taxon>Eukaryota</taxon>
        <taxon>Metazoa</taxon>
        <taxon>Ecdysozoa</taxon>
        <taxon>Arthropoda</taxon>
        <taxon>Hexapoda</taxon>
        <taxon>Insecta</taxon>
        <taxon>Pterygota</taxon>
        <taxon>Neoptera</taxon>
        <taxon>Endopterygota</taxon>
        <taxon>Lepidoptera</taxon>
        <taxon>Glossata</taxon>
        <taxon>Ditrysia</taxon>
        <taxon>Papilionoidea</taxon>
        <taxon>Nymphalidae</taxon>
        <taxon>Nymphalinae</taxon>
        <taxon>Euphydryas</taxon>
    </lineage>
</organism>
<proteinExistence type="predicted"/>
<evidence type="ECO:0000313" key="1">
    <source>
        <dbReference type="EMBL" id="CAH2103998.1"/>
    </source>
</evidence>
<keyword evidence="2" id="KW-1185">Reference proteome</keyword>
<sequence>MYFSFGQRPLLILKKKERLEEGLDSKSSCSELSIHAVSTHELLKPKDEPTYSLAPNNMCTVTLSHPGMFYIHIFLYRFGCWRLGGLKVTG</sequence>
<protein>
    <submittedName>
        <fullName evidence="1">Uncharacterized protein</fullName>
    </submittedName>
</protein>
<dbReference type="AlphaFoldDB" id="A0AAU9V1E0"/>
<comment type="caution">
    <text evidence="1">The sequence shown here is derived from an EMBL/GenBank/DDBJ whole genome shotgun (WGS) entry which is preliminary data.</text>
</comment>
<dbReference type="Proteomes" id="UP001153954">
    <property type="component" value="Unassembled WGS sequence"/>
</dbReference>
<reference evidence="1" key="1">
    <citation type="submission" date="2022-03" db="EMBL/GenBank/DDBJ databases">
        <authorList>
            <person name="Tunstrom K."/>
        </authorList>
    </citation>
    <scope>NUCLEOTIDE SEQUENCE</scope>
</reference>
<dbReference type="EMBL" id="CAKOGL010000026">
    <property type="protein sequence ID" value="CAH2103998.1"/>
    <property type="molecule type" value="Genomic_DNA"/>
</dbReference>
<name>A0AAU9V1E0_EUPED</name>
<evidence type="ECO:0000313" key="2">
    <source>
        <dbReference type="Proteomes" id="UP001153954"/>
    </source>
</evidence>
<gene>
    <name evidence="1" type="ORF">EEDITHA_LOCUS18433</name>
</gene>